<dbReference type="InterPro" id="IPR006543">
    <property type="entry name" value="Histidinol-phos"/>
</dbReference>
<dbReference type="InterPro" id="IPR036412">
    <property type="entry name" value="HAD-like_sf"/>
</dbReference>
<dbReference type="Gene3D" id="3.40.50.1000">
    <property type="entry name" value="HAD superfamily/HAD-like"/>
    <property type="match status" value="1"/>
</dbReference>
<dbReference type="AlphaFoldDB" id="D6STW7"/>
<evidence type="ECO:0000256" key="2">
    <source>
        <dbReference type="ARBA" id="ARBA00005628"/>
    </source>
</evidence>
<keyword evidence="9" id="KW-1185">Reference proteome</keyword>
<dbReference type="SUPFAM" id="SSF56784">
    <property type="entry name" value="HAD-like"/>
    <property type="match status" value="1"/>
</dbReference>
<dbReference type="eggNOG" id="COG0241">
    <property type="taxonomic scope" value="Bacteria"/>
</dbReference>
<evidence type="ECO:0000256" key="4">
    <source>
        <dbReference type="ARBA" id="ARBA00022723"/>
    </source>
</evidence>
<accession>D6STW7</accession>
<dbReference type="Pfam" id="PF13242">
    <property type="entry name" value="Hydrolase_like"/>
    <property type="match status" value="1"/>
</dbReference>
<dbReference type="RefSeq" id="WP_008871482.1">
    <property type="nucleotide sequence ID" value="NZ_ACJN02000003.1"/>
</dbReference>
<dbReference type="GO" id="GO:0016791">
    <property type="term" value="F:phosphatase activity"/>
    <property type="evidence" value="ECO:0007669"/>
    <property type="project" value="InterPro"/>
</dbReference>
<dbReference type="GO" id="GO:0005975">
    <property type="term" value="P:carbohydrate metabolic process"/>
    <property type="evidence" value="ECO:0007669"/>
    <property type="project" value="InterPro"/>
</dbReference>
<keyword evidence="6" id="KW-0119">Carbohydrate metabolism</keyword>
<comment type="caution">
    <text evidence="8">The sequence shown here is derived from an EMBL/GenBank/DDBJ whole genome shotgun (WGS) entry which is preliminary data.</text>
</comment>
<comment type="subcellular location">
    <subcellularLocation>
        <location evidence="1">Cytoplasm</location>
    </subcellularLocation>
</comment>
<evidence type="ECO:0000256" key="5">
    <source>
        <dbReference type="ARBA" id="ARBA00022801"/>
    </source>
</evidence>
<comment type="similarity">
    <text evidence="2">Belongs to the GmhB family.</text>
</comment>
<name>D6STW7_9BACT</name>
<dbReference type="EMBL" id="ACJN02000003">
    <property type="protein sequence ID" value="EFI34133.1"/>
    <property type="molecule type" value="Genomic_DNA"/>
</dbReference>
<evidence type="ECO:0000256" key="7">
    <source>
        <dbReference type="ARBA" id="ARBA00031828"/>
    </source>
</evidence>
<dbReference type="InterPro" id="IPR004446">
    <property type="entry name" value="Heptose_bisP_phosphatase"/>
</dbReference>
<dbReference type="Proteomes" id="UP000005496">
    <property type="component" value="Unassembled WGS sequence"/>
</dbReference>
<gene>
    <name evidence="8" type="ORF">Dthio_PD1475</name>
</gene>
<dbReference type="PANTHER" id="PTHR42891">
    <property type="entry name" value="D-GLYCERO-BETA-D-MANNO-HEPTOSE-1,7-BISPHOSPHATE 7-PHOSPHATASE"/>
    <property type="match status" value="1"/>
</dbReference>
<dbReference type="OrthoDB" id="9814110at2"/>
<keyword evidence="5" id="KW-0378">Hydrolase</keyword>
<dbReference type="NCBIfam" id="TIGR01662">
    <property type="entry name" value="HAD-SF-IIIA"/>
    <property type="match status" value="1"/>
</dbReference>
<reference evidence="8" key="1">
    <citation type="submission" date="2010-05" db="EMBL/GenBank/DDBJ databases">
        <title>The draft genome of Desulfonatronospira thiodismutans ASO3-1.</title>
        <authorList>
            <consortium name="US DOE Joint Genome Institute (JGI-PGF)"/>
            <person name="Lucas S."/>
            <person name="Copeland A."/>
            <person name="Lapidus A."/>
            <person name="Cheng J.-F."/>
            <person name="Bruce D."/>
            <person name="Goodwin L."/>
            <person name="Pitluck S."/>
            <person name="Chertkov O."/>
            <person name="Brettin T."/>
            <person name="Detter J.C."/>
            <person name="Han C."/>
            <person name="Land M.L."/>
            <person name="Hauser L."/>
            <person name="Kyrpides N."/>
            <person name="Mikhailova N."/>
            <person name="Muyzer G."/>
            <person name="Woyke T."/>
        </authorList>
    </citation>
    <scope>NUCLEOTIDE SEQUENCE [LARGE SCALE GENOMIC DNA]</scope>
    <source>
        <strain evidence="8">ASO3-1</strain>
    </source>
</reference>
<evidence type="ECO:0000256" key="1">
    <source>
        <dbReference type="ARBA" id="ARBA00004496"/>
    </source>
</evidence>
<evidence type="ECO:0000313" key="9">
    <source>
        <dbReference type="Proteomes" id="UP000005496"/>
    </source>
</evidence>
<proteinExistence type="inferred from homology"/>
<organism evidence="8 9">
    <name type="scientific">Desulfonatronospira thiodismutans ASO3-1</name>
    <dbReference type="NCBI Taxonomy" id="555779"/>
    <lineage>
        <taxon>Bacteria</taxon>
        <taxon>Pseudomonadati</taxon>
        <taxon>Thermodesulfobacteriota</taxon>
        <taxon>Desulfovibrionia</taxon>
        <taxon>Desulfovibrionales</taxon>
        <taxon>Desulfonatronovibrionaceae</taxon>
        <taxon>Desulfonatronospira</taxon>
    </lineage>
</organism>
<keyword evidence="4" id="KW-0479">Metal-binding</keyword>
<dbReference type="CDD" id="cd07503">
    <property type="entry name" value="HAD_HisB-N"/>
    <property type="match status" value="1"/>
</dbReference>
<keyword evidence="3" id="KW-0963">Cytoplasm</keyword>
<evidence type="ECO:0000313" key="8">
    <source>
        <dbReference type="EMBL" id="EFI34133.1"/>
    </source>
</evidence>
<dbReference type="GO" id="GO:0046872">
    <property type="term" value="F:metal ion binding"/>
    <property type="evidence" value="ECO:0007669"/>
    <property type="project" value="UniProtKB-KW"/>
</dbReference>
<evidence type="ECO:0000256" key="6">
    <source>
        <dbReference type="ARBA" id="ARBA00023277"/>
    </source>
</evidence>
<sequence length="198" mass="21611">MDIKNIFLDRDGTIIEDRHYLSSPDQIVFLPGVVQTLQAMQAAGCSLFLVTNQSGIGRGYFSMADYQLVHQALLEMLAEQNVFMKDCSFCPHAPEADCSCRKPGTGMWETISLRHALQANQSIMLGDKQEDISFGRNCGFAASILLGTGKGEKSMAGLGIPPLPAGWMEPEAPDLPGMPAAVAMDLPSAWQWLQQRYG</sequence>
<evidence type="ECO:0000256" key="3">
    <source>
        <dbReference type="ARBA" id="ARBA00022490"/>
    </source>
</evidence>
<protein>
    <recommendedName>
        <fullName evidence="7">D,D-heptose 1,7-bisphosphate phosphatase</fullName>
    </recommendedName>
</protein>
<dbReference type="InterPro" id="IPR006549">
    <property type="entry name" value="HAD-SF_hydro_IIIA"/>
</dbReference>
<dbReference type="GO" id="GO:0005737">
    <property type="term" value="C:cytoplasm"/>
    <property type="evidence" value="ECO:0007669"/>
    <property type="project" value="UniProtKB-SubCell"/>
</dbReference>
<dbReference type="PANTHER" id="PTHR42891:SF1">
    <property type="entry name" value="D-GLYCERO-BETA-D-MANNO-HEPTOSE-1,7-BISPHOSPHATE 7-PHOSPHATASE"/>
    <property type="match status" value="1"/>
</dbReference>
<dbReference type="InterPro" id="IPR023214">
    <property type="entry name" value="HAD_sf"/>
</dbReference>
<dbReference type="NCBIfam" id="TIGR01656">
    <property type="entry name" value="Histidinol-ppas"/>
    <property type="match status" value="1"/>
</dbReference>